<keyword evidence="5" id="KW-1185">Reference proteome</keyword>
<proteinExistence type="predicted"/>
<protein>
    <submittedName>
        <fullName evidence="4">Sulfotransferase</fullName>
    </submittedName>
</protein>
<evidence type="ECO:0000259" key="3">
    <source>
        <dbReference type="Pfam" id="PF00685"/>
    </source>
</evidence>
<dbReference type="EMBL" id="QYUL01000006">
    <property type="protein sequence ID" value="RJF76821.1"/>
    <property type="molecule type" value="Genomic_DNA"/>
</dbReference>
<sequence length="260" mass="29488">MLQFLGIGAQKAGTTWLYFNLKKHPGVCLTDEKELHFWDWHRARGLDWYREQFALAPAGTVAGEITPAYGILPSDIVADIRREFPDIRLIYLVRNPIERAWSAALMALPRAEMTFEEASDAWFIDHFNARGSAKRGDYEACLTVWRSHFPAEQIHVETFDDIVADPRGVLRRCCGHLGIDPAVYDGIPDDSLSTPHNVGSGQPMRPTLRHYLDSLYRPKIDSLGRYLGRDLSGWLSGSAQPLTLSQRLRVWLSARAHTCR</sequence>
<reference evidence="4 5" key="1">
    <citation type="submission" date="2018-09" db="EMBL/GenBank/DDBJ databases">
        <authorList>
            <person name="Zhu H."/>
        </authorList>
    </citation>
    <scope>NUCLEOTIDE SEQUENCE [LARGE SCALE GENOMIC DNA]</scope>
    <source>
        <strain evidence="4 5">K2W22B-5</strain>
    </source>
</reference>
<dbReference type="Pfam" id="PF00685">
    <property type="entry name" value="Sulfotransfer_1"/>
    <property type="match status" value="1"/>
</dbReference>
<name>A0A418VL26_9PROT</name>
<dbReference type="Proteomes" id="UP000283458">
    <property type="component" value="Unassembled WGS sequence"/>
</dbReference>
<evidence type="ECO:0000313" key="4">
    <source>
        <dbReference type="EMBL" id="RJF76821.1"/>
    </source>
</evidence>
<keyword evidence="1 4" id="KW-0808">Transferase</keyword>
<feature type="domain" description="Sulfotransferase" evidence="3">
    <location>
        <begin position="7"/>
        <end position="180"/>
    </location>
</feature>
<keyword evidence="2" id="KW-0325">Glycoprotein</keyword>
<evidence type="ECO:0000256" key="1">
    <source>
        <dbReference type="ARBA" id="ARBA00022679"/>
    </source>
</evidence>
<dbReference type="SUPFAM" id="SSF52540">
    <property type="entry name" value="P-loop containing nucleoside triphosphate hydrolases"/>
    <property type="match status" value="1"/>
</dbReference>
<comment type="caution">
    <text evidence="4">The sequence shown here is derived from an EMBL/GenBank/DDBJ whole genome shotgun (WGS) entry which is preliminary data.</text>
</comment>
<evidence type="ECO:0000256" key="2">
    <source>
        <dbReference type="ARBA" id="ARBA00023180"/>
    </source>
</evidence>
<dbReference type="InterPro" id="IPR000863">
    <property type="entry name" value="Sulfotransferase_dom"/>
</dbReference>
<accession>A0A418VL26</accession>
<dbReference type="RefSeq" id="WP_119834172.1">
    <property type="nucleotide sequence ID" value="NZ_QYUL01000006.1"/>
</dbReference>
<dbReference type="InterPro" id="IPR037359">
    <property type="entry name" value="NST/OST"/>
</dbReference>
<dbReference type="PANTHER" id="PTHR10605">
    <property type="entry name" value="HEPARAN SULFATE SULFOTRANSFERASE"/>
    <property type="match status" value="1"/>
</dbReference>
<dbReference type="GO" id="GO:0008146">
    <property type="term" value="F:sulfotransferase activity"/>
    <property type="evidence" value="ECO:0007669"/>
    <property type="project" value="InterPro"/>
</dbReference>
<organism evidence="4 5">
    <name type="scientific">Azospirillum cavernae</name>
    <dbReference type="NCBI Taxonomy" id="2320860"/>
    <lineage>
        <taxon>Bacteria</taxon>
        <taxon>Pseudomonadati</taxon>
        <taxon>Pseudomonadota</taxon>
        <taxon>Alphaproteobacteria</taxon>
        <taxon>Rhodospirillales</taxon>
        <taxon>Azospirillaceae</taxon>
        <taxon>Azospirillum</taxon>
    </lineage>
</organism>
<evidence type="ECO:0000313" key="5">
    <source>
        <dbReference type="Proteomes" id="UP000283458"/>
    </source>
</evidence>
<dbReference type="PANTHER" id="PTHR10605:SF56">
    <property type="entry name" value="BIFUNCTIONAL HEPARAN SULFATE N-DEACETYLASE_N-SULFOTRANSFERASE"/>
    <property type="match status" value="1"/>
</dbReference>
<dbReference type="Gene3D" id="3.40.50.300">
    <property type="entry name" value="P-loop containing nucleotide triphosphate hydrolases"/>
    <property type="match status" value="1"/>
</dbReference>
<gene>
    <name evidence="4" type="ORF">D3877_28465</name>
</gene>
<dbReference type="InterPro" id="IPR027417">
    <property type="entry name" value="P-loop_NTPase"/>
</dbReference>
<dbReference type="AlphaFoldDB" id="A0A418VL26"/>
<dbReference type="OrthoDB" id="981508at2"/>